<dbReference type="VEuPathDB" id="FungiDB:DFL_000797"/>
<dbReference type="AlphaFoldDB" id="A0A437AEX0"/>
<dbReference type="Proteomes" id="UP000283090">
    <property type="component" value="Unassembled WGS sequence"/>
</dbReference>
<accession>A0A437AEX0</accession>
<reference evidence="2 3" key="1">
    <citation type="submission" date="2019-01" db="EMBL/GenBank/DDBJ databases">
        <title>Intercellular communication is required for trap formation in the nematode-trapping fungus Duddingtonia flagrans.</title>
        <authorList>
            <person name="Youssar L."/>
            <person name="Wernet V."/>
            <person name="Hensel N."/>
            <person name="Hildebrandt H.-G."/>
            <person name="Fischer R."/>
        </authorList>
    </citation>
    <scope>NUCLEOTIDE SEQUENCE [LARGE SCALE GENOMIC DNA]</scope>
    <source>
        <strain evidence="2 3">CBS H-5679</strain>
    </source>
</reference>
<protein>
    <submittedName>
        <fullName evidence="2">Uncharacterized protein</fullName>
    </submittedName>
</protein>
<comment type="caution">
    <text evidence="2">The sequence shown here is derived from an EMBL/GenBank/DDBJ whole genome shotgun (WGS) entry which is preliminary data.</text>
</comment>
<dbReference type="GeneID" id="93583108"/>
<feature type="region of interest" description="Disordered" evidence="1">
    <location>
        <begin position="129"/>
        <end position="155"/>
    </location>
</feature>
<sequence length="155" mass="17856">MSMGMGMDMGMDEKLGRQRTLETSNPIKYQPGPAVLVVTAHITGFGYFRKLRDPRSKCGTFCDLAWAIAISYHVYDIHSWRRSHTDESLSRGSPPAPSKVPLYLEEERKWQSIWRIDRLIFFRDLNHAKSRRDSNPFPSFPSSRVPENLKNKKAG</sequence>
<dbReference type="RefSeq" id="XP_067495349.1">
    <property type="nucleotide sequence ID" value="XM_067637632.1"/>
</dbReference>
<gene>
    <name evidence="2" type="ORF">DFL_000797</name>
</gene>
<evidence type="ECO:0000313" key="3">
    <source>
        <dbReference type="Proteomes" id="UP000283090"/>
    </source>
</evidence>
<evidence type="ECO:0000313" key="2">
    <source>
        <dbReference type="EMBL" id="RVD89805.1"/>
    </source>
</evidence>
<keyword evidence="3" id="KW-1185">Reference proteome</keyword>
<organism evidence="2 3">
    <name type="scientific">Arthrobotrys flagrans</name>
    <name type="common">Nematode-trapping fungus</name>
    <name type="synonym">Trichothecium flagrans</name>
    <dbReference type="NCBI Taxonomy" id="97331"/>
    <lineage>
        <taxon>Eukaryota</taxon>
        <taxon>Fungi</taxon>
        <taxon>Dikarya</taxon>
        <taxon>Ascomycota</taxon>
        <taxon>Pezizomycotina</taxon>
        <taxon>Orbiliomycetes</taxon>
        <taxon>Orbiliales</taxon>
        <taxon>Orbiliaceae</taxon>
        <taxon>Arthrobotrys</taxon>
    </lineage>
</organism>
<proteinExistence type="predicted"/>
<evidence type="ECO:0000256" key="1">
    <source>
        <dbReference type="SAM" id="MobiDB-lite"/>
    </source>
</evidence>
<name>A0A437AEX0_ARTFL</name>
<dbReference type="EMBL" id="SAEB01000001">
    <property type="protein sequence ID" value="RVD89805.1"/>
    <property type="molecule type" value="Genomic_DNA"/>
</dbReference>